<keyword evidence="2" id="KW-1133">Transmembrane helix</keyword>
<keyword evidence="2" id="KW-0472">Membrane</keyword>
<keyword evidence="2" id="KW-0812">Transmembrane</keyword>
<evidence type="ECO:0000256" key="2">
    <source>
        <dbReference type="SAM" id="Phobius"/>
    </source>
</evidence>
<feature type="region of interest" description="Disordered" evidence="1">
    <location>
        <begin position="171"/>
        <end position="195"/>
    </location>
</feature>
<proteinExistence type="predicted"/>
<evidence type="ECO:0000256" key="1">
    <source>
        <dbReference type="SAM" id="MobiDB-lite"/>
    </source>
</evidence>
<evidence type="ECO:0000313" key="4">
    <source>
        <dbReference type="Proteomes" id="UP000824101"/>
    </source>
</evidence>
<accession>A0A9D2GHK3</accession>
<reference evidence="3" key="1">
    <citation type="journal article" date="2021" name="PeerJ">
        <title>Extensive microbial diversity within the chicken gut microbiome revealed by metagenomics and culture.</title>
        <authorList>
            <person name="Gilroy R."/>
            <person name="Ravi A."/>
            <person name="Getino M."/>
            <person name="Pursley I."/>
            <person name="Horton D.L."/>
            <person name="Alikhan N.F."/>
            <person name="Baker D."/>
            <person name="Gharbi K."/>
            <person name="Hall N."/>
            <person name="Watson M."/>
            <person name="Adriaenssens E.M."/>
            <person name="Foster-Nyarko E."/>
            <person name="Jarju S."/>
            <person name="Secka A."/>
            <person name="Antonio M."/>
            <person name="Oren A."/>
            <person name="Chaudhuri R.R."/>
            <person name="La Ragione R."/>
            <person name="Hildebrand F."/>
            <person name="Pallen M.J."/>
        </authorList>
    </citation>
    <scope>NUCLEOTIDE SEQUENCE</scope>
    <source>
        <strain evidence="3">ChiBcec1-1093</strain>
    </source>
</reference>
<evidence type="ECO:0000313" key="3">
    <source>
        <dbReference type="EMBL" id="HIZ78701.1"/>
    </source>
</evidence>
<reference evidence="3" key="2">
    <citation type="submission" date="2021-04" db="EMBL/GenBank/DDBJ databases">
        <authorList>
            <person name="Gilroy R."/>
        </authorList>
    </citation>
    <scope>NUCLEOTIDE SEQUENCE</scope>
    <source>
        <strain evidence="3">ChiBcec1-1093</strain>
    </source>
</reference>
<dbReference type="Proteomes" id="UP000824101">
    <property type="component" value="Unassembled WGS sequence"/>
</dbReference>
<comment type="caution">
    <text evidence="3">The sequence shown here is derived from an EMBL/GenBank/DDBJ whole genome shotgun (WGS) entry which is preliminary data.</text>
</comment>
<feature type="transmembrane region" description="Helical" evidence="2">
    <location>
        <begin position="128"/>
        <end position="157"/>
    </location>
</feature>
<organism evidence="3 4">
    <name type="scientific">Candidatus Lachnoclostridium stercorigallinarum</name>
    <dbReference type="NCBI Taxonomy" id="2838634"/>
    <lineage>
        <taxon>Bacteria</taxon>
        <taxon>Bacillati</taxon>
        <taxon>Bacillota</taxon>
        <taxon>Clostridia</taxon>
        <taxon>Lachnospirales</taxon>
        <taxon>Lachnospiraceae</taxon>
    </lineage>
</organism>
<dbReference type="AlphaFoldDB" id="A0A9D2GHK3"/>
<feature type="transmembrane region" description="Helical" evidence="2">
    <location>
        <begin position="35"/>
        <end position="58"/>
    </location>
</feature>
<feature type="transmembrane region" description="Helical" evidence="2">
    <location>
        <begin position="312"/>
        <end position="333"/>
    </location>
</feature>
<feature type="transmembrane region" description="Helical" evidence="2">
    <location>
        <begin position="213"/>
        <end position="231"/>
    </location>
</feature>
<gene>
    <name evidence="3" type="ORF">IAA17_02795</name>
</gene>
<sequence length="342" mass="36196">MKKSVFPVAVLLLLLWKPAVSLAGAKDGLNLWACVVLPTLLPFMLCSAAVVASGGIPLLTAPFAPFLSRFLGISPSGCYVFLSGLLCGYPMGAKTCADFLSRGMISRQEASCLLAISNHPSPMFLLGYVMAGMEALCPVPLFLLSIYLPILPVAFLASRMYGYGMGSGPGRRRGPGRGDHAAHGNLPAAGSPPLSAEPEGFSFDRDFMGCLESMVRIGGYILVFSIMAAYIRELSPLSSRWNACLLGLTEITTGIHALKQSLDGPSLAAALAFTSSFGGLSGLFQTKSMLNLSREPLSGEQKKNAGLSIRHYVLWKLIYGGLSSLIVTALLHLPAPAALLLR</sequence>
<name>A0A9D2GHK3_9FIRM</name>
<feature type="transmembrane region" description="Helical" evidence="2">
    <location>
        <begin position="70"/>
        <end position="91"/>
    </location>
</feature>
<dbReference type="EMBL" id="DXBC01000044">
    <property type="protein sequence ID" value="HIZ78701.1"/>
    <property type="molecule type" value="Genomic_DNA"/>
</dbReference>
<feature type="transmembrane region" description="Helical" evidence="2">
    <location>
        <begin position="266"/>
        <end position="284"/>
    </location>
</feature>
<protein>
    <submittedName>
        <fullName evidence="3">Nucleoside recognition protein</fullName>
    </submittedName>
</protein>